<dbReference type="PANTHER" id="PTHR11364:SF27">
    <property type="entry name" value="SULFURTRANSFERASE"/>
    <property type="match status" value="1"/>
</dbReference>
<evidence type="ECO:0000313" key="4">
    <source>
        <dbReference type="Proteomes" id="UP000038045"/>
    </source>
</evidence>
<name>A0A0N4ZN17_PARTI</name>
<dbReference type="InterPro" id="IPR045078">
    <property type="entry name" value="TST/MPST-like"/>
</dbReference>
<protein>
    <submittedName>
        <fullName evidence="5">Sulfurtransferase</fullName>
    </submittedName>
</protein>
<dbReference type="Proteomes" id="UP000038045">
    <property type="component" value="Unplaced"/>
</dbReference>
<dbReference type="WBParaSite" id="PTRK_0000993300.1">
    <property type="protein sequence ID" value="PTRK_0000993300.1"/>
    <property type="gene ID" value="PTRK_0000993300"/>
</dbReference>
<dbReference type="GO" id="GO:0004792">
    <property type="term" value="F:thiosulfate-cyanide sulfurtransferase activity"/>
    <property type="evidence" value="ECO:0007669"/>
    <property type="project" value="InterPro"/>
</dbReference>
<dbReference type="PANTHER" id="PTHR11364">
    <property type="entry name" value="THIOSULFATE SULFERTANSFERASE"/>
    <property type="match status" value="1"/>
</dbReference>
<evidence type="ECO:0000256" key="2">
    <source>
        <dbReference type="ARBA" id="ARBA00022737"/>
    </source>
</evidence>
<proteinExistence type="predicted"/>
<evidence type="ECO:0000313" key="5">
    <source>
        <dbReference type="WBParaSite" id="PTRK_0000993300.1"/>
    </source>
</evidence>
<dbReference type="SMART" id="SM00450">
    <property type="entry name" value="RHOD"/>
    <property type="match status" value="2"/>
</dbReference>
<dbReference type="PROSITE" id="PS00380">
    <property type="entry name" value="RHODANESE_1"/>
    <property type="match status" value="1"/>
</dbReference>
<accession>A0A0N4ZN17</accession>
<keyword evidence="2" id="KW-0677">Repeat</keyword>
<organism evidence="4 5">
    <name type="scientific">Parastrongyloides trichosuri</name>
    <name type="common">Possum-specific nematode worm</name>
    <dbReference type="NCBI Taxonomy" id="131310"/>
    <lineage>
        <taxon>Eukaryota</taxon>
        <taxon>Metazoa</taxon>
        <taxon>Ecdysozoa</taxon>
        <taxon>Nematoda</taxon>
        <taxon>Chromadorea</taxon>
        <taxon>Rhabditida</taxon>
        <taxon>Tylenchina</taxon>
        <taxon>Panagrolaimomorpha</taxon>
        <taxon>Strongyloidoidea</taxon>
        <taxon>Strongyloididae</taxon>
        <taxon>Parastrongyloides</taxon>
    </lineage>
</organism>
<dbReference type="STRING" id="131310.A0A0N4ZN17"/>
<reference evidence="5" key="1">
    <citation type="submission" date="2017-02" db="UniProtKB">
        <authorList>
            <consortium name="WormBaseParasite"/>
        </authorList>
    </citation>
    <scope>IDENTIFICATION</scope>
</reference>
<dbReference type="AlphaFoldDB" id="A0A0N4ZN17"/>
<dbReference type="InterPro" id="IPR036873">
    <property type="entry name" value="Rhodanese-like_dom_sf"/>
</dbReference>
<evidence type="ECO:0000256" key="1">
    <source>
        <dbReference type="ARBA" id="ARBA00022679"/>
    </source>
</evidence>
<sequence>MEKYYGNIDVLMNNNSISKHLYELAHIPGAYFFDISVAMYPGVEERFSFYPVNIFQEYIRKIGINNNDHLILYSRGSMGGNMFAARCFYLLEMYGFKSMSLLSGGFNKWMKDGFIEDEGFEDYMGEGDFVGERDFEMTVSYDELTTKNNEGKDMFDRAGDDVTFIDARPFTDYQKSHIINAVNLPVIETINDDGTIKEANEILQIAEINNVTFTQPIVVYCNTGTQASLLAFIIENVIGMKVRLYNGGFTELKVKDSSRFT</sequence>
<keyword evidence="4" id="KW-1185">Reference proteome</keyword>
<dbReference type="Gene3D" id="3.40.250.10">
    <property type="entry name" value="Rhodanese-like domain"/>
    <property type="match status" value="2"/>
</dbReference>
<dbReference type="CDD" id="cd01448">
    <property type="entry name" value="TST_Repeat_1"/>
    <property type="match status" value="1"/>
</dbReference>
<dbReference type="PROSITE" id="PS50206">
    <property type="entry name" value="RHODANESE_3"/>
    <property type="match status" value="2"/>
</dbReference>
<dbReference type="InterPro" id="IPR001307">
    <property type="entry name" value="Thiosulphate_STrfase_CS"/>
</dbReference>
<keyword evidence="1" id="KW-0808">Transferase</keyword>
<feature type="domain" description="Rhodanese" evidence="3">
    <location>
        <begin position="158"/>
        <end position="261"/>
    </location>
</feature>
<dbReference type="InterPro" id="IPR001763">
    <property type="entry name" value="Rhodanese-like_dom"/>
</dbReference>
<dbReference type="GO" id="GO:0005739">
    <property type="term" value="C:mitochondrion"/>
    <property type="evidence" value="ECO:0007669"/>
    <property type="project" value="TreeGrafter"/>
</dbReference>
<dbReference type="Pfam" id="PF00581">
    <property type="entry name" value="Rhodanese"/>
    <property type="match status" value="2"/>
</dbReference>
<feature type="domain" description="Rhodanese" evidence="3">
    <location>
        <begin position="22"/>
        <end position="118"/>
    </location>
</feature>
<evidence type="ECO:0000259" key="3">
    <source>
        <dbReference type="PROSITE" id="PS50206"/>
    </source>
</evidence>
<dbReference type="SUPFAM" id="SSF52821">
    <property type="entry name" value="Rhodanese/Cell cycle control phosphatase"/>
    <property type="match status" value="2"/>
</dbReference>